<dbReference type="EMBL" id="JYDI01000016">
    <property type="protein sequence ID" value="KRY59064.1"/>
    <property type="molecule type" value="Genomic_DNA"/>
</dbReference>
<dbReference type="OrthoDB" id="10342716at2759"/>
<gene>
    <name evidence="1" type="ORF">T03_12808</name>
</gene>
<keyword evidence="2" id="KW-1185">Reference proteome</keyword>
<reference evidence="1 2" key="1">
    <citation type="submission" date="2015-01" db="EMBL/GenBank/DDBJ databases">
        <title>Evolution of Trichinella species and genotypes.</title>
        <authorList>
            <person name="Korhonen P.K."/>
            <person name="Edoardo P."/>
            <person name="Giuseppe L.R."/>
            <person name="Gasser R.B."/>
        </authorList>
    </citation>
    <scope>NUCLEOTIDE SEQUENCE [LARGE SCALE GENOMIC DNA]</scope>
    <source>
        <strain evidence="1">ISS120</strain>
    </source>
</reference>
<dbReference type="Proteomes" id="UP000054653">
    <property type="component" value="Unassembled WGS sequence"/>
</dbReference>
<evidence type="ECO:0000313" key="2">
    <source>
        <dbReference type="Proteomes" id="UP000054653"/>
    </source>
</evidence>
<name>A0A0V1DCE5_TRIBR</name>
<protein>
    <submittedName>
        <fullName evidence="1">Uncharacterized protein</fullName>
    </submittedName>
</protein>
<sequence>MVIVMSLSCISLHKNQRRNEEYIMLQIGGASNDYAYCVLGLSQTGRFSQTVDCDDV</sequence>
<dbReference type="AlphaFoldDB" id="A0A0V1DCE5"/>
<proteinExistence type="predicted"/>
<accession>A0A0V1DCE5</accession>
<comment type="caution">
    <text evidence="1">The sequence shown here is derived from an EMBL/GenBank/DDBJ whole genome shotgun (WGS) entry which is preliminary data.</text>
</comment>
<evidence type="ECO:0000313" key="1">
    <source>
        <dbReference type="EMBL" id="KRY59064.1"/>
    </source>
</evidence>
<organism evidence="1 2">
    <name type="scientific">Trichinella britovi</name>
    <name type="common">Parasitic roundworm</name>
    <dbReference type="NCBI Taxonomy" id="45882"/>
    <lineage>
        <taxon>Eukaryota</taxon>
        <taxon>Metazoa</taxon>
        <taxon>Ecdysozoa</taxon>
        <taxon>Nematoda</taxon>
        <taxon>Enoplea</taxon>
        <taxon>Dorylaimia</taxon>
        <taxon>Trichinellida</taxon>
        <taxon>Trichinellidae</taxon>
        <taxon>Trichinella</taxon>
    </lineage>
</organism>